<reference evidence="3 4" key="1">
    <citation type="journal article" date="2018" name="Front. Microbiol.">
        <title>Genome-Wide Analysis of Corynespora cassiicola Leaf Fall Disease Putative Effectors.</title>
        <authorList>
            <person name="Lopez D."/>
            <person name="Ribeiro S."/>
            <person name="Label P."/>
            <person name="Fumanal B."/>
            <person name="Venisse J.S."/>
            <person name="Kohler A."/>
            <person name="de Oliveira R.R."/>
            <person name="Labutti K."/>
            <person name="Lipzen A."/>
            <person name="Lail K."/>
            <person name="Bauer D."/>
            <person name="Ohm R.A."/>
            <person name="Barry K.W."/>
            <person name="Spatafora J."/>
            <person name="Grigoriev I.V."/>
            <person name="Martin F.M."/>
            <person name="Pujade-Renaud V."/>
        </authorList>
    </citation>
    <scope>NUCLEOTIDE SEQUENCE [LARGE SCALE GENOMIC DNA]</scope>
    <source>
        <strain evidence="3 4">Philippines</strain>
    </source>
</reference>
<protein>
    <submittedName>
        <fullName evidence="3">Uncharacterized protein</fullName>
    </submittedName>
</protein>
<evidence type="ECO:0000313" key="3">
    <source>
        <dbReference type="EMBL" id="PSN70769.1"/>
    </source>
</evidence>
<name>A0A2T2NZH5_CORCC</name>
<dbReference type="AlphaFoldDB" id="A0A2T2NZH5"/>
<feature type="region of interest" description="Disordered" evidence="1">
    <location>
        <begin position="24"/>
        <end position="137"/>
    </location>
</feature>
<dbReference type="STRING" id="1448308.A0A2T2NZH5"/>
<proteinExistence type="predicted"/>
<feature type="compositionally biased region" description="Low complexity" evidence="1">
    <location>
        <begin position="44"/>
        <end position="68"/>
    </location>
</feature>
<accession>A0A2T2NZH5</accession>
<evidence type="ECO:0000256" key="1">
    <source>
        <dbReference type="SAM" id="MobiDB-lite"/>
    </source>
</evidence>
<feature type="chain" id="PRO_5015724055" evidence="2">
    <location>
        <begin position="17"/>
        <end position="239"/>
    </location>
</feature>
<gene>
    <name evidence="3" type="ORF">BS50DRAFT_570269</name>
</gene>
<evidence type="ECO:0000313" key="4">
    <source>
        <dbReference type="Proteomes" id="UP000240883"/>
    </source>
</evidence>
<feature type="compositionally biased region" description="Low complexity" evidence="1">
    <location>
        <begin position="102"/>
        <end position="120"/>
    </location>
</feature>
<dbReference type="OrthoDB" id="5362269at2759"/>
<dbReference type="EMBL" id="KZ678131">
    <property type="protein sequence ID" value="PSN70769.1"/>
    <property type="molecule type" value="Genomic_DNA"/>
</dbReference>
<organism evidence="3 4">
    <name type="scientific">Corynespora cassiicola Philippines</name>
    <dbReference type="NCBI Taxonomy" id="1448308"/>
    <lineage>
        <taxon>Eukaryota</taxon>
        <taxon>Fungi</taxon>
        <taxon>Dikarya</taxon>
        <taxon>Ascomycota</taxon>
        <taxon>Pezizomycotina</taxon>
        <taxon>Dothideomycetes</taxon>
        <taxon>Pleosporomycetidae</taxon>
        <taxon>Pleosporales</taxon>
        <taxon>Corynesporascaceae</taxon>
        <taxon>Corynespora</taxon>
    </lineage>
</organism>
<evidence type="ECO:0000256" key="2">
    <source>
        <dbReference type="SAM" id="SignalP"/>
    </source>
</evidence>
<feature type="signal peptide" evidence="2">
    <location>
        <begin position="1"/>
        <end position="16"/>
    </location>
</feature>
<sequence length="239" mass="25445">MKVLYVLLAAAASVAAQTECEPHEDHWHCPEGVEEPTYLPGQEPAATAGASSAVSSATPSVTASPSATETDDHDDHDISLTASGVCEPHGDHWHCPEGVPEPTTAPALSATTPAPSASATADHDHDDDDHAATASTCEPHGDHWHCKFCPAYRYQLCHVSNISQAPAESLSPRLPLLPRPRLLERELQAPLLAVLLPLPARLPVLLLLLVLRAVVFSPSRSALSVRSSSKCFSVDYLRV</sequence>
<keyword evidence="4" id="KW-1185">Reference proteome</keyword>
<feature type="compositionally biased region" description="Basic and acidic residues" evidence="1">
    <location>
        <begin position="121"/>
        <end position="131"/>
    </location>
</feature>
<keyword evidence="2" id="KW-0732">Signal</keyword>
<dbReference type="Proteomes" id="UP000240883">
    <property type="component" value="Unassembled WGS sequence"/>
</dbReference>